<gene>
    <name evidence="3" type="ORF">BIW11_08538</name>
</gene>
<reference evidence="3 4" key="1">
    <citation type="journal article" date="2017" name="Gigascience">
        <title>Draft genome of the honey bee ectoparasitic mite, Tropilaelaps mercedesae, is shaped by the parasitic life history.</title>
        <authorList>
            <person name="Dong X."/>
            <person name="Armstrong S.D."/>
            <person name="Xia D."/>
            <person name="Makepeace B.L."/>
            <person name="Darby A.C."/>
            <person name="Kadowaki T."/>
        </authorList>
    </citation>
    <scope>NUCLEOTIDE SEQUENCE [LARGE SCALE GENOMIC DNA]</scope>
    <source>
        <strain evidence="3">Wuxi-XJTLU</strain>
    </source>
</reference>
<organism evidence="3 4">
    <name type="scientific">Tropilaelaps mercedesae</name>
    <dbReference type="NCBI Taxonomy" id="418985"/>
    <lineage>
        <taxon>Eukaryota</taxon>
        <taxon>Metazoa</taxon>
        <taxon>Ecdysozoa</taxon>
        <taxon>Arthropoda</taxon>
        <taxon>Chelicerata</taxon>
        <taxon>Arachnida</taxon>
        <taxon>Acari</taxon>
        <taxon>Parasitiformes</taxon>
        <taxon>Mesostigmata</taxon>
        <taxon>Gamasina</taxon>
        <taxon>Dermanyssoidea</taxon>
        <taxon>Laelapidae</taxon>
        <taxon>Tropilaelaps</taxon>
    </lineage>
</organism>
<keyword evidence="4" id="KW-1185">Reference proteome</keyword>
<dbReference type="AlphaFoldDB" id="A0A1V9XPI5"/>
<dbReference type="InterPro" id="IPR040467">
    <property type="entry name" value="CCDC66_dom"/>
</dbReference>
<name>A0A1V9XPI5_9ACAR</name>
<feature type="region of interest" description="Disordered" evidence="1">
    <location>
        <begin position="190"/>
        <end position="212"/>
    </location>
</feature>
<evidence type="ECO:0000313" key="4">
    <source>
        <dbReference type="Proteomes" id="UP000192247"/>
    </source>
</evidence>
<dbReference type="InParanoid" id="A0A1V9XPI5"/>
<evidence type="ECO:0000256" key="1">
    <source>
        <dbReference type="SAM" id="MobiDB-lite"/>
    </source>
</evidence>
<feature type="compositionally biased region" description="Polar residues" evidence="1">
    <location>
        <begin position="106"/>
        <end position="121"/>
    </location>
</feature>
<protein>
    <recommendedName>
        <fullName evidence="2">CCDC66 domain-containing protein</fullName>
    </recommendedName>
</protein>
<feature type="domain" description="CCDC66" evidence="2">
    <location>
        <begin position="270"/>
        <end position="335"/>
    </location>
</feature>
<feature type="region of interest" description="Disordered" evidence="1">
    <location>
        <begin position="99"/>
        <end position="127"/>
    </location>
</feature>
<dbReference type="CDD" id="cd22249">
    <property type="entry name" value="UDM1_RNF168_RNF169-like"/>
    <property type="match status" value="1"/>
</dbReference>
<accession>A0A1V9XPI5</accession>
<dbReference type="Pfam" id="PF15236">
    <property type="entry name" value="CCDC66"/>
    <property type="match status" value="1"/>
</dbReference>
<evidence type="ECO:0000259" key="2">
    <source>
        <dbReference type="Pfam" id="PF15236"/>
    </source>
</evidence>
<dbReference type="OrthoDB" id="6490730at2759"/>
<comment type="caution">
    <text evidence="3">The sequence shown here is derived from an EMBL/GenBank/DDBJ whole genome shotgun (WGS) entry which is preliminary data.</text>
</comment>
<proteinExistence type="predicted"/>
<dbReference type="Proteomes" id="UP000192247">
    <property type="component" value="Unassembled WGS sequence"/>
</dbReference>
<evidence type="ECO:0000313" key="3">
    <source>
        <dbReference type="EMBL" id="OQR75258.1"/>
    </source>
</evidence>
<dbReference type="EMBL" id="MNPL01006628">
    <property type="protein sequence ID" value="OQR75258.1"/>
    <property type="molecule type" value="Genomic_DNA"/>
</dbReference>
<feature type="region of interest" description="Disordered" evidence="1">
    <location>
        <begin position="301"/>
        <end position="321"/>
    </location>
</feature>
<sequence length="359" mass="40591">IRNGASSRYSQRCTGNLQLNARLLMVSWFHFGNDLFFQESIEHWASGPSAQSISLASGLSKVDLQQLLGISQATLNSGLSLSQGQLIPPAHSRNTVYHKRDYGPENQPQDLSINRAQSQPELRTRRATEIAVSGKVSSIIARPLSKMEQKQIQWERERQELKAMETWGPPSMVGSARNAGRRLQPVAAVSPQRTPVSSHFDGNNNNSGSDTRRVTNILNMENANHVQFTDSQSTDVGGVSPAGTRFSVADEAKKRLGSFASDLADPEVLRIEKAQKAAEYRKAIEQQVEEKRRRKLEEELRVKREDEAAERKLQEERDRLRKQYEEEQRKIRLKEVSHHIRSSFTTFFVETQSESPRAT</sequence>
<feature type="compositionally biased region" description="Polar residues" evidence="1">
    <location>
        <begin position="191"/>
        <end position="212"/>
    </location>
</feature>
<feature type="non-terminal residue" evidence="3">
    <location>
        <position position="1"/>
    </location>
</feature>